<gene>
    <name evidence="2" type="ORF">DBW97_03385</name>
</gene>
<dbReference type="EMBL" id="QOPD01000005">
    <property type="protein sequence ID" value="RCL38087.1"/>
    <property type="molecule type" value="Genomic_DNA"/>
</dbReference>
<feature type="signal peptide" evidence="1">
    <location>
        <begin position="1"/>
        <end position="17"/>
    </location>
</feature>
<sequence length="141" mass="16432">MKYFLSLLLTFSIYAFSQEDEPSREPAPGVTQLTVVKVKTNYIQDYLDGLEKTWVAANKIQQEMGLIDGYNVHVGNNSYVYLTINYPNYASLDPWTDEQQAEFEEKFRQVISEDDQTARAQGYEDIREIVRVEMVNRIIFN</sequence>
<protein>
    <submittedName>
        <fullName evidence="2">Uncharacterized protein</fullName>
    </submittedName>
</protein>
<dbReference type="AlphaFoldDB" id="A0A368BMJ2"/>
<feature type="chain" id="PRO_5016993850" evidence="1">
    <location>
        <begin position="18"/>
        <end position="141"/>
    </location>
</feature>
<name>A0A368BMJ2_9GAMM</name>
<reference evidence="2 3" key="1">
    <citation type="journal article" date="2018" name="Microbiome">
        <title>Fine metagenomic profile of the Mediterranean stratified and mixed water columns revealed by assembly and recruitment.</title>
        <authorList>
            <person name="Haro-Moreno J.M."/>
            <person name="Lopez-Perez M."/>
            <person name="De La Torre J.R."/>
            <person name="Picazo A."/>
            <person name="Camacho A."/>
            <person name="Rodriguez-Valera F."/>
        </authorList>
    </citation>
    <scope>NUCLEOTIDE SEQUENCE [LARGE SCALE GENOMIC DNA]</scope>
    <source>
        <strain evidence="2">MED-G83</strain>
    </source>
</reference>
<accession>A0A368BMJ2</accession>
<evidence type="ECO:0000313" key="2">
    <source>
        <dbReference type="EMBL" id="RCL38087.1"/>
    </source>
</evidence>
<evidence type="ECO:0000256" key="1">
    <source>
        <dbReference type="SAM" id="SignalP"/>
    </source>
</evidence>
<organism evidence="2 3">
    <name type="scientific">SAR86 cluster bacterium</name>
    <dbReference type="NCBI Taxonomy" id="2030880"/>
    <lineage>
        <taxon>Bacteria</taxon>
        <taxon>Pseudomonadati</taxon>
        <taxon>Pseudomonadota</taxon>
        <taxon>Gammaproteobacteria</taxon>
        <taxon>SAR86 cluster</taxon>
    </lineage>
</organism>
<evidence type="ECO:0000313" key="3">
    <source>
        <dbReference type="Proteomes" id="UP000252147"/>
    </source>
</evidence>
<comment type="caution">
    <text evidence="2">The sequence shown here is derived from an EMBL/GenBank/DDBJ whole genome shotgun (WGS) entry which is preliminary data.</text>
</comment>
<keyword evidence="1" id="KW-0732">Signal</keyword>
<dbReference type="Proteomes" id="UP000252147">
    <property type="component" value="Unassembled WGS sequence"/>
</dbReference>
<proteinExistence type="predicted"/>